<keyword evidence="5" id="KW-0472">Membrane</keyword>
<sequence>MFMSKLNFNAKNEKDVVKEIYENAILCLNEEDKNLPAIELMLPLLQRGIVVHHSGRLPIIKEVVELLIQEGLVKALFVIKIFAMGLNMHAKTVVFTSVRKWDGDSHRIIRSGEYIQMSGRVGRRGKDERGICIIMNDEQMEMNTLKNMVLGKPVPLTSTFRLSYYYILNLICRADGQFTAEHVIRNSFYLFQYEKVRPNPFMTFINSLFVLVYYLISTFLYYVHAFPDIGERVSKFKKEAAILDAYGKVELAEYHKLILDIAQLEKKMMSEIIRPERVLYFLLPGRLLQEFRNELKNRSQVLKKLGHIDADGVVQLKGQAACLIDTGDELLIAE</sequence>
<dbReference type="PROSITE" id="PS51194">
    <property type="entry name" value="HELICASE_CTER"/>
    <property type="match status" value="1"/>
</dbReference>
<evidence type="ECO:0000313" key="7">
    <source>
        <dbReference type="EMBL" id="KAF6138276.1"/>
    </source>
</evidence>
<dbReference type="Proteomes" id="UP000541444">
    <property type="component" value="Unassembled WGS sequence"/>
</dbReference>
<feature type="transmembrane region" description="Helical" evidence="5">
    <location>
        <begin position="201"/>
        <end position="223"/>
    </location>
</feature>
<dbReference type="GO" id="GO:0005634">
    <property type="term" value="C:nucleus"/>
    <property type="evidence" value="ECO:0007669"/>
    <property type="project" value="TreeGrafter"/>
</dbReference>
<dbReference type="GO" id="GO:0004386">
    <property type="term" value="F:helicase activity"/>
    <property type="evidence" value="ECO:0007669"/>
    <property type="project" value="UniProtKB-KW"/>
</dbReference>
<dbReference type="InterPro" id="IPR027417">
    <property type="entry name" value="P-loop_NTPase"/>
</dbReference>
<keyword evidence="5" id="KW-0812">Transmembrane</keyword>
<keyword evidence="4" id="KW-0067">ATP-binding</keyword>
<evidence type="ECO:0000256" key="5">
    <source>
        <dbReference type="SAM" id="Phobius"/>
    </source>
</evidence>
<accession>A0A7J7L6K4</accession>
<proteinExistence type="predicted"/>
<keyword evidence="1" id="KW-0547">Nucleotide-binding</keyword>
<evidence type="ECO:0000259" key="6">
    <source>
        <dbReference type="PROSITE" id="PS51194"/>
    </source>
</evidence>
<reference evidence="7 8" key="1">
    <citation type="journal article" date="2020" name="IScience">
        <title>Genome Sequencing of the Endangered Kingdonia uniflora (Circaeasteraceae, Ranunculales) Reveals Potential Mechanisms of Evolutionary Specialization.</title>
        <authorList>
            <person name="Sun Y."/>
            <person name="Deng T."/>
            <person name="Zhang A."/>
            <person name="Moore M.J."/>
            <person name="Landis J.B."/>
            <person name="Lin N."/>
            <person name="Zhang H."/>
            <person name="Zhang X."/>
            <person name="Huang J."/>
            <person name="Zhang X."/>
            <person name="Sun H."/>
            <person name="Wang H."/>
        </authorList>
    </citation>
    <scope>NUCLEOTIDE SEQUENCE [LARGE SCALE GENOMIC DNA]</scope>
    <source>
        <strain evidence="7">TB1705</strain>
        <tissue evidence="7">Leaf</tissue>
    </source>
</reference>
<dbReference type="GO" id="GO:0005524">
    <property type="term" value="F:ATP binding"/>
    <property type="evidence" value="ECO:0007669"/>
    <property type="project" value="UniProtKB-KW"/>
</dbReference>
<keyword evidence="8" id="KW-1185">Reference proteome</keyword>
<dbReference type="InterPro" id="IPR050699">
    <property type="entry name" value="RNA-DNA_Helicase"/>
</dbReference>
<gene>
    <name evidence="7" type="ORF">GIB67_001426</name>
</gene>
<dbReference type="Gene3D" id="1.10.3380.30">
    <property type="match status" value="1"/>
</dbReference>
<dbReference type="GO" id="GO:0000460">
    <property type="term" value="P:maturation of 5.8S rRNA"/>
    <property type="evidence" value="ECO:0007669"/>
    <property type="project" value="TreeGrafter"/>
</dbReference>
<evidence type="ECO:0000256" key="2">
    <source>
        <dbReference type="ARBA" id="ARBA00022801"/>
    </source>
</evidence>
<evidence type="ECO:0000256" key="3">
    <source>
        <dbReference type="ARBA" id="ARBA00022806"/>
    </source>
</evidence>
<dbReference type="PANTHER" id="PTHR12131:SF7">
    <property type="entry name" value="EXOSOME RNA HELICASE MTR4"/>
    <property type="match status" value="1"/>
</dbReference>
<dbReference type="SUPFAM" id="SSF52540">
    <property type="entry name" value="P-loop containing nucleoside triphosphate hydrolases"/>
    <property type="match status" value="1"/>
</dbReference>
<dbReference type="SMART" id="SM00490">
    <property type="entry name" value="HELICc"/>
    <property type="match status" value="1"/>
</dbReference>
<dbReference type="OrthoDB" id="1926452at2759"/>
<organism evidence="7 8">
    <name type="scientific">Kingdonia uniflora</name>
    <dbReference type="NCBI Taxonomy" id="39325"/>
    <lineage>
        <taxon>Eukaryota</taxon>
        <taxon>Viridiplantae</taxon>
        <taxon>Streptophyta</taxon>
        <taxon>Embryophyta</taxon>
        <taxon>Tracheophyta</taxon>
        <taxon>Spermatophyta</taxon>
        <taxon>Magnoliopsida</taxon>
        <taxon>Ranunculales</taxon>
        <taxon>Circaeasteraceae</taxon>
        <taxon>Kingdonia</taxon>
    </lineage>
</organism>
<dbReference type="AlphaFoldDB" id="A0A7J7L6K4"/>
<keyword evidence="3" id="KW-0347">Helicase</keyword>
<dbReference type="PANTHER" id="PTHR12131">
    <property type="entry name" value="ATP-DEPENDENT RNA AND DNA HELICASE"/>
    <property type="match status" value="1"/>
</dbReference>
<evidence type="ECO:0000256" key="1">
    <source>
        <dbReference type="ARBA" id="ARBA00022741"/>
    </source>
</evidence>
<name>A0A7J7L6K4_9MAGN</name>
<comment type="caution">
    <text evidence="7">The sequence shown here is derived from an EMBL/GenBank/DDBJ whole genome shotgun (WGS) entry which is preliminary data.</text>
</comment>
<dbReference type="Gene3D" id="3.40.50.300">
    <property type="entry name" value="P-loop containing nucleotide triphosphate hydrolases"/>
    <property type="match status" value="1"/>
</dbReference>
<evidence type="ECO:0000313" key="8">
    <source>
        <dbReference type="Proteomes" id="UP000541444"/>
    </source>
</evidence>
<evidence type="ECO:0000256" key="4">
    <source>
        <dbReference type="ARBA" id="ARBA00022840"/>
    </source>
</evidence>
<dbReference type="InterPro" id="IPR001650">
    <property type="entry name" value="Helicase_C-like"/>
</dbReference>
<feature type="domain" description="Helicase C-terminal" evidence="6">
    <location>
        <begin position="1"/>
        <end position="171"/>
    </location>
</feature>
<keyword evidence="2" id="KW-0378">Hydrolase</keyword>
<dbReference type="EMBL" id="JACGCM010002602">
    <property type="protein sequence ID" value="KAF6138276.1"/>
    <property type="molecule type" value="Genomic_DNA"/>
</dbReference>
<keyword evidence="5" id="KW-1133">Transmembrane helix</keyword>
<protein>
    <recommendedName>
        <fullName evidence="6">Helicase C-terminal domain-containing protein</fullName>
    </recommendedName>
</protein>
<dbReference type="GO" id="GO:0016787">
    <property type="term" value="F:hydrolase activity"/>
    <property type="evidence" value="ECO:0007669"/>
    <property type="project" value="UniProtKB-KW"/>
</dbReference>